<reference evidence="1" key="2">
    <citation type="journal article" date="2022" name="New Phytol.">
        <title>Evolutionary transition to the ectomycorrhizal habit in the genomes of a hyperdiverse lineage of mushroom-forming fungi.</title>
        <authorList>
            <person name="Looney B."/>
            <person name="Miyauchi S."/>
            <person name="Morin E."/>
            <person name="Drula E."/>
            <person name="Courty P.E."/>
            <person name="Kohler A."/>
            <person name="Kuo A."/>
            <person name="LaButti K."/>
            <person name="Pangilinan J."/>
            <person name="Lipzen A."/>
            <person name="Riley R."/>
            <person name="Andreopoulos W."/>
            <person name="He G."/>
            <person name="Johnson J."/>
            <person name="Nolan M."/>
            <person name="Tritt A."/>
            <person name="Barry K.W."/>
            <person name="Grigoriev I.V."/>
            <person name="Nagy L.G."/>
            <person name="Hibbett D."/>
            <person name="Henrissat B."/>
            <person name="Matheny P.B."/>
            <person name="Labbe J."/>
            <person name="Martin F.M."/>
        </authorList>
    </citation>
    <scope>NUCLEOTIDE SEQUENCE</scope>
    <source>
        <strain evidence="1">EC-137</strain>
    </source>
</reference>
<gene>
    <name evidence="1" type="ORF">K488DRAFT_87340</name>
</gene>
<dbReference type="EMBL" id="MU273601">
    <property type="protein sequence ID" value="KAI0030890.1"/>
    <property type="molecule type" value="Genomic_DNA"/>
</dbReference>
<proteinExistence type="predicted"/>
<evidence type="ECO:0000313" key="2">
    <source>
        <dbReference type="Proteomes" id="UP000814128"/>
    </source>
</evidence>
<name>A0ACB8QGY9_9AGAM</name>
<organism evidence="1 2">
    <name type="scientific">Vararia minispora EC-137</name>
    <dbReference type="NCBI Taxonomy" id="1314806"/>
    <lineage>
        <taxon>Eukaryota</taxon>
        <taxon>Fungi</taxon>
        <taxon>Dikarya</taxon>
        <taxon>Basidiomycota</taxon>
        <taxon>Agaricomycotina</taxon>
        <taxon>Agaricomycetes</taxon>
        <taxon>Russulales</taxon>
        <taxon>Lachnocladiaceae</taxon>
        <taxon>Vararia</taxon>
    </lineage>
</organism>
<sequence>MSTPSTGSFQSQWFFELGSQHLTSIDNLISRDNNNDRDYLRENLSNEIDYLPQLITDLKRRFNKLSPLLRLPIELQRKIASKLAETYRPYFFHSLDAKSRCPEGPPSLGWIALGHVCYHLREMLLEHHALWAEVVCVFPKAMYDFLRRAENFPISLYVLNHLCSHTSPQLRFISENILQARGVLIHDNLLPRSMASHGLSEFPLLPSALSGQNFTDLERLEIGLRDYSRSWTPITEETYVLPPMHAPSLRHVFFSNMFIPFDASVLTTLNLKRTTPVLAIPPIHFLMNMLRSCASIQTLYLKNWIHPSYPFAPTPTIHLPFLEQLGLSDEMDQALALWTHLSVPPRAELTFELLVNFPLATAGSHFDDITRFLKRGITADVHGVSADRREDDVVALSFFTLEPGRQYDMPGIFGEGFAKVMDIETAALGADLGLDHILERSGLFVDRTKIRYLEIKDQSECDVSYTHVECNAMLRPFSGVDTLYHDKVTPTLLEVLTVSPGTFDFILPSLRFLWIAFLDMTDIEACDRILYALSSRAQVGIPVEQVRIDWLVKSPKTNEQERRVLSRLREIVPRVHYEPGDGDTDDEDDGSDIQMADD</sequence>
<comment type="caution">
    <text evidence="1">The sequence shown here is derived from an EMBL/GenBank/DDBJ whole genome shotgun (WGS) entry which is preliminary data.</text>
</comment>
<dbReference type="Proteomes" id="UP000814128">
    <property type="component" value="Unassembled WGS sequence"/>
</dbReference>
<reference evidence="1" key="1">
    <citation type="submission" date="2021-02" db="EMBL/GenBank/DDBJ databases">
        <authorList>
            <consortium name="DOE Joint Genome Institute"/>
            <person name="Ahrendt S."/>
            <person name="Looney B.P."/>
            <person name="Miyauchi S."/>
            <person name="Morin E."/>
            <person name="Drula E."/>
            <person name="Courty P.E."/>
            <person name="Chicoki N."/>
            <person name="Fauchery L."/>
            <person name="Kohler A."/>
            <person name="Kuo A."/>
            <person name="Labutti K."/>
            <person name="Pangilinan J."/>
            <person name="Lipzen A."/>
            <person name="Riley R."/>
            <person name="Andreopoulos W."/>
            <person name="He G."/>
            <person name="Johnson J."/>
            <person name="Barry K.W."/>
            <person name="Grigoriev I.V."/>
            <person name="Nagy L."/>
            <person name="Hibbett D."/>
            <person name="Henrissat B."/>
            <person name="Matheny P.B."/>
            <person name="Labbe J."/>
            <person name="Martin F."/>
        </authorList>
    </citation>
    <scope>NUCLEOTIDE SEQUENCE</scope>
    <source>
        <strain evidence="1">EC-137</strain>
    </source>
</reference>
<protein>
    <submittedName>
        <fullName evidence="1">Uncharacterized protein</fullName>
    </submittedName>
</protein>
<accession>A0ACB8QGY9</accession>
<keyword evidence="2" id="KW-1185">Reference proteome</keyword>
<evidence type="ECO:0000313" key="1">
    <source>
        <dbReference type="EMBL" id="KAI0030890.1"/>
    </source>
</evidence>